<dbReference type="EMBL" id="VDDA01000006">
    <property type="protein sequence ID" value="TNC12414.1"/>
    <property type="molecule type" value="Genomic_DNA"/>
</dbReference>
<evidence type="ECO:0000256" key="3">
    <source>
        <dbReference type="ARBA" id="ARBA00022764"/>
    </source>
</evidence>
<evidence type="ECO:0000256" key="1">
    <source>
        <dbReference type="ARBA" id="ARBA00004418"/>
    </source>
</evidence>
<evidence type="ECO:0000256" key="2">
    <source>
        <dbReference type="ARBA" id="ARBA00008520"/>
    </source>
</evidence>
<keyword evidence="4" id="KW-0732">Signal</keyword>
<keyword evidence="3" id="KW-0574">Periplasm</keyword>
<protein>
    <submittedName>
        <fullName evidence="5">ABC transporter substrate-binding protein</fullName>
    </submittedName>
</protein>
<reference evidence="5 6" key="1">
    <citation type="submission" date="2019-06" db="EMBL/GenBank/DDBJ databases">
        <title>Genome of Methylobacterium sp. 17Sr1-39.</title>
        <authorList>
            <person name="Seo T."/>
        </authorList>
    </citation>
    <scope>NUCLEOTIDE SEQUENCE [LARGE SCALE GENOMIC DNA]</scope>
    <source>
        <strain evidence="5 6">17Sr1-39</strain>
    </source>
</reference>
<dbReference type="RefSeq" id="WP_139036769.1">
    <property type="nucleotide sequence ID" value="NZ_VDDA01000006.1"/>
</dbReference>
<name>A0A5C4LJI1_9HYPH</name>
<gene>
    <name evidence="5" type="ORF">FF100_16485</name>
</gene>
<comment type="subcellular location">
    <subcellularLocation>
        <location evidence="1">Periplasm</location>
    </subcellularLocation>
</comment>
<dbReference type="Proteomes" id="UP000305267">
    <property type="component" value="Unassembled WGS sequence"/>
</dbReference>
<sequence length="442" mass="48241">MISWWKGAALALVAAAGLAAPRAALATDIELFFPVPVDGALARNMSGLIKEFNDSHPDIKATPVFTGSYDDTLLKTRAAIKAGKPPAAVIMSANFLTDLSIEREIAPMDDLIAKEGKTSEAFMGQFFPALLPNAVIDRKVYGVPFHNSTPLLYINADHFREAGLDPDTPPRNWAELYDAARKLTKREGDRTTRWGLMMPSNYDYGGWILEALTMSNGGQYYNRDYGGEVYYDTPTMLGALTFWSDLVHKAKVHPAGEQKGPAVTGAFLAGQASMMIISTGSLTFIRDTAKFPFKVAFVPMNVRQAVPIGGASLVQPTGLSPEKRAAGWTLIQWLTSAEKSGWWSRATGYFAPNKAAYDLAEMKAFLEKNPDAKIAVDQLANAQPWFATYRTVPVRKAIEDELQAVLSGKRQPKEALTAAQKAADALMRPYVEDTALRLPGAE</sequence>
<dbReference type="PANTHER" id="PTHR43649">
    <property type="entry name" value="ARABINOSE-BINDING PROTEIN-RELATED"/>
    <property type="match status" value="1"/>
</dbReference>
<accession>A0A5C4LJI1</accession>
<dbReference type="InterPro" id="IPR006059">
    <property type="entry name" value="SBP"/>
</dbReference>
<feature type="chain" id="PRO_5022696919" evidence="4">
    <location>
        <begin position="27"/>
        <end position="442"/>
    </location>
</feature>
<dbReference type="PANTHER" id="PTHR43649:SF30">
    <property type="entry name" value="ABC TRANSPORTER SUBSTRATE-BINDING PROTEIN"/>
    <property type="match status" value="1"/>
</dbReference>
<dbReference type="SUPFAM" id="SSF53850">
    <property type="entry name" value="Periplasmic binding protein-like II"/>
    <property type="match status" value="1"/>
</dbReference>
<dbReference type="Pfam" id="PF13416">
    <property type="entry name" value="SBP_bac_8"/>
    <property type="match status" value="1"/>
</dbReference>
<dbReference type="AlphaFoldDB" id="A0A5C4LJI1"/>
<dbReference type="Gene3D" id="3.40.190.10">
    <property type="entry name" value="Periplasmic binding protein-like II"/>
    <property type="match status" value="2"/>
</dbReference>
<evidence type="ECO:0000313" key="5">
    <source>
        <dbReference type="EMBL" id="TNC12414.1"/>
    </source>
</evidence>
<dbReference type="InterPro" id="IPR050490">
    <property type="entry name" value="Bact_solute-bd_prot1"/>
</dbReference>
<dbReference type="CDD" id="cd14748">
    <property type="entry name" value="PBP2_UgpB"/>
    <property type="match status" value="1"/>
</dbReference>
<comment type="similarity">
    <text evidence="2">Belongs to the bacterial solute-binding protein 1 family.</text>
</comment>
<keyword evidence="6" id="KW-1185">Reference proteome</keyword>
<feature type="signal peptide" evidence="4">
    <location>
        <begin position="1"/>
        <end position="26"/>
    </location>
</feature>
<comment type="caution">
    <text evidence="5">The sequence shown here is derived from an EMBL/GenBank/DDBJ whole genome shotgun (WGS) entry which is preliminary data.</text>
</comment>
<organism evidence="5 6">
    <name type="scientific">Methylobacterium terricola</name>
    <dbReference type="NCBI Taxonomy" id="2583531"/>
    <lineage>
        <taxon>Bacteria</taxon>
        <taxon>Pseudomonadati</taxon>
        <taxon>Pseudomonadota</taxon>
        <taxon>Alphaproteobacteria</taxon>
        <taxon>Hyphomicrobiales</taxon>
        <taxon>Methylobacteriaceae</taxon>
        <taxon>Methylobacterium</taxon>
    </lineage>
</organism>
<dbReference type="GO" id="GO:0042597">
    <property type="term" value="C:periplasmic space"/>
    <property type="evidence" value="ECO:0007669"/>
    <property type="project" value="UniProtKB-SubCell"/>
</dbReference>
<dbReference type="OrthoDB" id="9805950at2"/>
<evidence type="ECO:0000313" key="6">
    <source>
        <dbReference type="Proteomes" id="UP000305267"/>
    </source>
</evidence>
<evidence type="ECO:0000256" key="4">
    <source>
        <dbReference type="SAM" id="SignalP"/>
    </source>
</evidence>
<proteinExistence type="inferred from homology"/>